<feature type="compositionally biased region" description="Pro residues" evidence="2">
    <location>
        <begin position="7"/>
        <end position="18"/>
    </location>
</feature>
<feature type="domain" description="Isochorismatase-like" evidence="3">
    <location>
        <begin position="29"/>
        <end position="202"/>
    </location>
</feature>
<dbReference type="InterPro" id="IPR036380">
    <property type="entry name" value="Isochorismatase-like_sf"/>
</dbReference>
<organism evidence="4 5">
    <name type="scientific">Thermobifida alba</name>
    <name type="common">Thermomonospora alba</name>
    <dbReference type="NCBI Taxonomy" id="53522"/>
    <lineage>
        <taxon>Bacteria</taxon>
        <taxon>Bacillati</taxon>
        <taxon>Actinomycetota</taxon>
        <taxon>Actinomycetes</taxon>
        <taxon>Streptosporangiales</taxon>
        <taxon>Nocardiopsidaceae</taxon>
        <taxon>Thermobifida</taxon>
    </lineage>
</organism>
<proteinExistence type="predicted"/>
<dbReference type="PIRSF" id="PIRSF001111">
    <property type="entry name" value="Isochorismatase"/>
    <property type="match status" value="1"/>
</dbReference>
<dbReference type="EMBL" id="CP051627">
    <property type="protein sequence ID" value="UPT20346.1"/>
    <property type="molecule type" value="Genomic_DNA"/>
</dbReference>
<reference evidence="4 5" key="1">
    <citation type="submission" date="2020-04" db="EMBL/GenBank/DDBJ databases">
        <title>Thermobifida alba genome sequencing and assembly.</title>
        <authorList>
            <person name="Luzics S."/>
            <person name="Horvath B."/>
            <person name="Nagy I."/>
            <person name="Toth A."/>
            <person name="Nagy I."/>
            <person name="Kukolya J."/>
        </authorList>
    </citation>
    <scope>NUCLEOTIDE SEQUENCE [LARGE SCALE GENOMIC DNA]</scope>
    <source>
        <strain evidence="4 5">DSM 43795</strain>
    </source>
</reference>
<protein>
    <submittedName>
        <fullName evidence="4">Isochorismatase family protein</fullName>
    </submittedName>
</protein>
<dbReference type="SUPFAM" id="SSF52499">
    <property type="entry name" value="Isochorismatase-like hydrolases"/>
    <property type="match status" value="1"/>
</dbReference>
<evidence type="ECO:0000259" key="3">
    <source>
        <dbReference type="Pfam" id="PF00857"/>
    </source>
</evidence>
<keyword evidence="1" id="KW-0378">Hydrolase</keyword>
<evidence type="ECO:0000256" key="2">
    <source>
        <dbReference type="SAM" id="MobiDB-lite"/>
    </source>
</evidence>
<accession>A0ABY4L085</accession>
<dbReference type="InterPro" id="IPR016291">
    <property type="entry name" value="Isochorismatase"/>
</dbReference>
<evidence type="ECO:0000313" key="4">
    <source>
        <dbReference type="EMBL" id="UPT20346.1"/>
    </source>
</evidence>
<dbReference type="RefSeq" id="WP_282573856.1">
    <property type="nucleotide sequence ID" value="NZ_BAABEB010000012.1"/>
</dbReference>
<feature type="region of interest" description="Disordered" evidence="2">
    <location>
        <begin position="1"/>
        <end position="22"/>
    </location>
</feature>
<evidence type="ECO:0000256" key="1">
    <source>
        <dbReference type="ARBA" id="ARBA00022801"/>
    </source>
</evidence>
<name>A0ABY4L085_THEAE</name>
<dbReference type="PRINTS" id="PR01398">
    <property type="entry name" value="ISCHRISMTASE"/>
</dbReference>
<dbReference type="InterPro" id="IPR050272">
    <property type="entry name" value="Isochorismatase-like_hydrls"/>
</dbReference>
<dbReference type="PANTHER" id="PTHR43540:SF3">
    <property type="entry name" value="ENTEROBACTIN SYNTHASE COMPONENT B"/>
    <property type="match status" value="1"/>
</dbReference>
<gene>
    <name evidence="4" type="ORF">FOF52_04690</name>
</gene>
<dbReference type="Pfam" id="PF00857">
    <property type="entry name" value="Isochorismatase"/>
    <property type="match status" value="1"/>
</dbReference>
<dbReference type="Gene3D" id="3.40.50.850">
    <property type="entry name" value="Isochorismatase-like"/>
    <property type="match status" value="1"/>
</dbReference>
<dbReference type="Proteomes" id="UP000832041">
    <property type="component" value="Chromosome"/>
</dbReference>
<dbReference type="InterPro" id="IPR000868">
    <property type="entry name" value="Isochorismatase-like_dom"/>
</dbReference>
<keyword evidence="5" id="KW-1185">Reference proteome</keyword>
<evidence type="ECO:0000313" key="5">
    <source>
        <dbReference type="Proteomes" id="UP000832041"/>
    </source>
</evidence>
<sequence length="224" mass="24564">MTLPRIAPYPMPEEPPPTRVGWRPERDRCALLVHDMQRYFLGAFRADAEPVPALLRNVRALRDRCADLGIPVIYTVQPGSQSSAERGLLRAFWGEGLRDEERHTAVVPEVAPRAGDTVLTKRRYSAFARSRLAELLRGAGRDQLVVCGVYAHIGVLMTACDAFMRDIEPFVVADAVADFSAADHAMALDYAARRCAAVTTARAVLEDLDRAVPGRNGAVPAGDR</sequence>
<dbReference type="PANTHER" id="PTHR43540">
    <property type="entry name" value="PEROXYUREIDOACRYLATE/UREIDOACRYLATE AMIDOHYDROLASE-RELATED"/>
    <property type="match status" value="1"/>
</dbReference>